<evidence type="ECO:0000313" key="7">
    <source>
        <dbReference type="RefSeq" id="XP_019052051.1"/>
    </source>
</evidence>
<protein>
    <submittedName>
        <fullName evidence="6 7">WD repeat-containing protein 44-like isoform X1</fullName>
    </submittedName>
</protein>
<proteinExistence type="predicted"/>
<dbReference type="RefSeq" id="XP_019052052.1">
    <property type="nucleotide sequence ID" value="XM_019196507.1"/>
</dbReference>
<dbReference type="eggNOG" id="KOG0283">
    <property type="taxonomic scope" value="Eukaryota"/>
</dbReference>
<sequence>MLSHDEEVEEEEQEEEEEEQEEKEVFYDSVDCITSLDSVPSKISVSSYAESVFTKSEYAVWMNEPVSIRERRVKFLCGMGFSEFASSQVGCSQEIDGDIPCGSSPEHLNLERITECSGAVPSSWASFGNGVQEENVCNISDVTDVEAEFVVREVEQDGSRSTSAQELETSTGLLPVVDDLIREEVMVDKENSKHGLHKCKRKIKSWWKSFITKRKGREMSNSGVSLTDPKSPKANRMTVRQNGKRIMEFSGVYLGQEIQAHKGFIWTMKFSPDGQYLASGGEDGVVRIWHVTSGEASCKCLAAEGTSKFVSKENEGKLLRGRKNSNPAFVVIPKKVFKIEELPLQEFHGHTSDILDLSWSKSNFLLSSSKDKTVRLWKVGCNECLNIFHHSNYVTCIQFNPVNDGYFISGSIDGKVRIWGVSDGRVVDWADMRDIVTAICYQPDGQGFIVGSITGTCRFYDASDNHLELNAQICIQGRKKSSSNRITGIQFSRDGFQRLMITSADSRVRIFDGVEVIHKYKGLRKSGSQMSASFTLDGKHIISVGEDSRVYVWNYDGLCLQSSKQAKSVRSCEHFLDDGVSVAIPWSATQQDHKLSDSFSPQHSSKRQELLEATSCHRDSERFSLGSWFSMDCPSRGSATWPEEKLPLWTVQVTDNDHNHLHHHHSHTDLAGVWGIVIVTASSNGVVRTFHNFGLPVRL</sequence>
<evidence type="ECO:0000256" key="4">
    <source>
        <dbReference type="SAM" id="MobiDB-lite"/>
    </source>
</evidence>
<evidence type="ECO:0000256" key="1">
    <source>
        <dbReference type="ARBA" id="ARBA00022574"/>
    </source>
</evidence>
<dbReference type="PANTHER" id="PTHR14221:SF31">
    <property type="entry name" value="TRANSDUCIN_WD40 REPEAT-LIKE SUPERFAMILY PROTEIN"/>
    <property type="match status" value="1"/>
</dbReference>
<accession>A0A1U8Q210</accession>
<dbReference type="InterPro" id="IPR036322">
    <property type="entry name" value="WD40_repeat_dom_sf"/>
</dbReference>
<evidence type="ECO:0000256" key="2">
    <source>
        <dbReference type="ARBA" id="ARBA00022737"/>
    </source>
</evidence>
<feature type="compositionally biased region" description="Acidic residues" evidence="4">
    <location>
        <begin position="1"/>
        <end position="22"/>
    </location>
</feature>
<dbReference type="PANTHER" id="PTHR14221">
    <property type="entry name" value="WD REPEAT DOMAIN 44"/>
    <property type="match status" value="1"/>
</dbReference>
<dbReference type="SUPFAM" id="SSF50978">
    <property type="entry name" value="WD40 repeat-like"/>
    <property type="match status" value="1"/>
</dbReference>
<dbReference type="CDD" id="cd00200">
    <property type="entry name" value="WD40"/>
    <property type="match status" value="1"/>
</dbReference>
<dbReference type="SMART" id="SM00320">
    <property type="entry name" value="WD40"/>
    <property type="match status" value="6"/>
</dbReference>
<dbReference type="RefSeq" id="XP_010247260.1">
    <property type="nucleotide sequence ID" value="XM_010248958.2"/>
</dbReference>
<feature type="repeat" description="WD" evidence="3">
    <location>
        <begin position="347"/>
        <end position="379"/>
    </location>
</feature>
<keyword evidence="2" id="KW-0677">Repeat</keyword>
<dbReference type="InterPro" id="IPR001680">
    <property type="entry name" value="WD40_rpt"/>
</dbReference>
<evidence type="ECO:0000313" key="6">
    <source>
        <dbReference type="RefSeq" id="XP_010247260.1"/>
    </source>
</evidence>
<keyword evidence="5" id="KW-1185">Reference proteome</keyword>
<dbReference type="InterPro" id="IPR020472">
    <property type="entry name" value="WD40_PAC1"/>
</dbReference>
<dbReference type="FunFam" id="2.130.10.10:FF:000849">
    <property type="entry name" value="WD repeat-containing protein 44"/>
    <property type="match status" value="1"/>
</dbReference>
<dbReference type="OMA" id="TQKFQGQ"/>
<dbReference type="Pfam" id="PF00400">
    <property type="entry name" value="WD40"/>
    <property type="match status" value="5"/>
</dbReference>
<feature type="region of interest" description="Disordered" evidence="4">
    <location>
        <begin position="1"/>
        <end position="24"/>
    </location>
</feature>
<feature type="repeat" description="WD" evidence="3">
    <location>
        <begin position="387"/>
        <end position="429"/>
    </location>
</feature>
<dbReference type="KEGG" id="nnu:104590337"/>
<evidence type="ECO:0000256" key="3">
    <source>
        <dbReference type="PROSITE-ProRule" id="PRU00221"/>
    </source>
</evidence>
<dbReference type="RefSeq" id="XP_019052051.1">
    <property type="nucleotide sequence ID" value="XM_019196506.1"/>
</dbReference>
<dbReference type="InterPro" id="IPR040324">
    <property type="entry name" value="WDR44/Dgr2"/>
</dbReference>
<gene>
    <name evidence="6 7 8" type="primary">LOC104590337</name>
</gene>
<dbReference type="Proteomes" id="UP000189703">
    <property type="component" value="Unplaced"/>
</dbReference>
<keyword evidence="1 3" id="KW-0853">WD repeat</keyword>
<dbReference type="AlphaFoldDB" id="A0A1U8Q210"/>
<dbReference type="GeneID" id="104590337"/>
<dbReference type="PRINTS" id="PR00320">
    <property type="entry name" value="GPROTEINBRPT"/>
</dbReference>
<dbReference type="PROSITE" id="PS50082">
    <property type="entry name" value="WD_REPEATS_2"/>
    <property type="match status" value="3"/>
</dbReference>
<organism evidence="5 7">
    <name type="scientific">Nelumbo nucifera</name>
    <name type="common">Sacred lotus</name>
    <dbReference type="NCBI Taxonomy" id="4432"/>
    <lineage>
        <taxon>Eukaryota</taxon>
        <taxon>Viridiplantae</taxon>
        <taxon>Streptophyta</taxon>
        <taxon>Embryophyta</taxon>
        <taxon>Tracheophyta</taxon>
        <taxon>Spermatophyta</taxon>
        <taxon>Magnoliopsida</taxon>
        <taxon>Proteales</taxon>
        <taxon>Nelumbonaceae</taxon>
        <taxon>Nelumbo</taxon>
    </lineage>
</organism>
<evidence type="ECO:0000313" key="5">
    <source>
        <dbReference type="Proteomes" id="UP000189703"/>
    </source>
</evidence>
<reference evidence="6 7" key="1">
    <citation type="submission" date="2025-04" db="UniProtKB">
        <authorList>
            <consortium name="RefSeq"/>
        </authorList>
    </citation>
    <scope>IDENTIFICATION</scope>
</reference>
<dbReference type="OrthoDB" id="408728at2759"/>
<dbReference type="Gene3D" id="2.130.10.10">
    <property type="entry name" value="YVTN repeat-like/Quinoprotein amine dehydrogenase"/>
    <property type="match status" value="1"/>
</dbReference>
<name>A0A1U8Q210_NELNU</name>
<feature type="repeat" description="WD" evidence="3">
    <location>
        <begin position="258"/>
        <end position="299"/>
    </location>
</feature>
<dbReference type="InterPro" id="IPR015943">
    <property type="entry name" value="WD40/YVTN_repeat-like_dom_sf"/>
</dbReference>
<dbReference type="STRING" id="4432.A0A1U8Q210"/>
<dbReference type="PROSITE" id="PS50294">
    <property type="entry name" value="WD_REPEATS_REGION"/>
    <property type="match status" value="3"/>
</dbReference>
<evidence type="ECO:0000313" key="8">
    <source>
        <dbReference type="RefSeq" id="XP_019052052.1"/>
    </source>
</evidence>